<comment type="caution">
    <text evidence="2">The sequence shown here is derived from an EMBL/GenBank/DDBJ whole genome shotgun (WGS) entry which is preliminary data.</text>
</comment>
<protein>
    <recommendedName>
        <fullName evidence="1">DUF4097 domain-containing protein</fullName>
    </recommendedName>
</protein>
<dbReference type="Pfam" id="PF13349">
    <property type="entry name" value="DUF4097"/>
    <property type="match status" value="1"/>
</dbReference>
<dbReference type="AlphaFoldDB" id="J2ZHY8"/>
<dbReference type="PROSITE" id="PS51257">
    <property type="entry name" value="PROKAR_LIPOPROTEIN"/>
    <property type="match status" value="1"/>
</dbReference>
<organism evidence="2 3">
    <name type="scientific">Halogranum salarium B-1</name>
    <dbReference type="NCBI Taxonomy" id="1210908"/>
    <lineage>
        <taxon>Archaea</taxon>
        <taxon>Methanobacteriati</taxon>
        <taxon>Methanobacteriota</taxon>
        <taxon>Stenosarchaea group</taxon>
        <taxon>Halobacteria</taxon>
        <taxon>Halobacteriales</taxon>
        <taxon>Haloferacaceae</taxon>
    </lineage>
</organism>
<reference evidence="2 3" key="1">
    <citation type="journal article" date="2012" name="J. Bacteriol.">
        <title>Draft Genome Sequence of the Extremely Halophilic Archaeon Halogranum salarium B-1T.</title>
        <authorList>
            <person name="Kim K.K."/>
            <person name="Lee K.C."/>
            <person name="Lee J.S."/>
        </authorList>
    </citation>
    <scope>NUCLEOTIDE SEQUENCE [LARGE SCALE GENOMIC DNA]</scope>
    <source>
        <strain evidence="2 3">B-1</strain>
    </source>
</reference>
<dbReference type="RefSeq" id="WP_009366032.1">
    <property type="nucleotide sequence ID" value="NZ_ALJD01000003.1"/>
</dbReference>
<dbReference type="InterPro" id="IPR025164">
    <property type="entry name" value="Toastrack_DUF4097"/>
</dbReference>
<feature type="domain" description="DUF4097" evidence="1">
    <location>
        <begin position="39"/>
        <end position="265"/>
    </location>
</feature>
<dbReference type="OrthoDB" id="308152at2157"/>
<evidence type="ECO:0000313" key="3">
    <source>
        <dbReference type="Proteomes" id="UP000007813"/>
    </source>
</evidence>
<accession>J2ZHY8</accession>
<gene>
    <name evidence="2" type="ORF">HSB1_09180</name>
</gene>
<evidence type="ECO:0000313" key="2">
    <source>
        <dbReference type="EMBL" id="EJN60315.1"/>
    </source>
</evidence>
<evidence type="ECO:0000259" key="1">
    <source>
        <dbReference type="Pfam" id="PF13349"/>
    </source>
</evidence>
<dbReference type="Proteomes" id="UP000007813">
    <property type="component" value="Unassembled WGS sequence"/>
</dbReference>
<proteinExistence type="predicted"/>
<sequence>MIPRSRRAFLALGGSLASAVLAGCTTPRNEVRERTTDTVDVGNATDLQVTSRNGSVTVTTWNRDAVELSVTKRSIGSRDTFDDVEVRTAVRNRSLAIEAVYTTDRARRRVATDFELQVPSSLAVSAVETGNGRVDVTGTTGDGRFSTQNGRVTATDVDGFVTLTTSNGALESSGCTGVDGAKTSNGSIDLELLDIRRDVDISTQNGSIDVAVSGSLDADVVLAASNGSVAADGVELANTTRTPRRITGRLGDGGNRLRLSVTNGSAELTALDD</sequence>
<name>J2ZHY8_9EURY</name>
<dbReference type="eggNOG" id="arCOG03825">
    <property type="taxonomic scope" value="Archaea"/>
</dbReference>
<dbReference type="EMBL" id="ALJD01000003">
    <property type="protein sequence ID" value="EJN60315.1"/>
    <property type="molecule type" value="Genomic_DNA"/>
</dbReference>